<sequence>GCAKTKFPRIFREYNREYKLDIVNLLETRVSGGKADKIIASLGFQCSHRVEATGFFGGGTLWVAIGYFNALLTSSDKKKEVVRLVKVVILLEIFLKEPTYMIWDLGALPSLGSEVQRLRDLIGLLGMMHGLEPSLVARLVAEWVEHPNFSEFVNDKWSYKGNMVDTLHQFTSDVRVWNKNIYRHIVTRKRALLQELS</sequence>
<proteinExistence type="predicted"/>
<dbReference type="Proteomes" id="UP000593578">
    <property type="component" value="Unassembled WGS sequence"/>
</dbReference>
<name>A0A7J8PAE1_GOSRA</name>
<evidence type="ECO:0000313" key="1">
    <source>
        <dbReference type="EMBL" id="MBA0585990.1"/>
    </source>
</evidence>
<gene>
    <name evidence="1" type="ORF">Gorai_016746</name>
</gene>
<accession>A0A7J8PAE1</accession>
<protein>
    <submittedName>
        <fullName evidence="1">Uncharacterized protein</fullName>
    </submittedName>
</protein>
<reference evidence="1 2" key="1">
    <citation type="journal article" date="2019" name="Genome Biol. Evol.">
        <title>Insights into the evolution of the New World diploid cottons (Gossypium, subgenus Houzingenia) based on genome sequencing.</title>
        <authorList>
            <person name="Grover C.E."/>
            <person name="Arick M.A. 2nd"/>
            <person name="Thrash A."/>
            <person name="Conover J.L."/>
            <person name="Sanders W.S."/>
            <person name="Peterson D.G."/>
            <person name="Frelichowski J.E."/>
            <person name="Scheffler J.A."/>
            <person name="Scheffler B.E."/>
            <person name="Wendel J.F."/>
        </authorList>
    </citation>
    <scope>NUCLEOTIDE SEQUENCE [LARGE SCALE GENOMIC DNA]</scope>
    <source>
        <strain evidence="1">8</strain>
        <tissue evidence="1">Leaf</tissue>
    </source>
</reference>
<comment type="caution">
    <text evidence="1">The sequence shown here is derived from an EMBL/GenBank/DDBJ whole genome shotgun (WGS) entry which is preliminary data.</text>
</comment>
<feature type="non-terminal residue" evidence="1">
    <location>
        <position position="1"/>
    </location>
</feature>
<dbReference type="EMBL" id="JABEZZ010000005">
    <property type="protein sequence ID" value="MBA0585990.1"/>
    <property type="molecule type" value="Genomic_DNA"/>
</dbReference>
<evidence type="ECO:0000313" key="2">
    <source>
        <dbReference type="Proteomes" id="UP000593578"/>
    </source>
</evidence>
<organism evidence="1 2">
    <name type="scientific">Gossypium raimondii</name>
    <name type="common">Peruvian cotton</name>
    <name type="synonym">Gossypium klotzschianum subsp. raimondii</name>
    <dbReference type="NCBI Taxonomy" id="29730"/>
    <lineage>
        <taxon>Eukaryota</taxon>
        <taxon>Viridiplantae</taxon>
        <taxon>Streptophyta</taxon>
        <taxon>Embryophyta</taxon>
        <taxon>Tracheophyta</taxon>
        <taxon>Spermatophyta</taxon>
        <taxon>Magnoliopsida</taxon>
        <taxon>eudicotyledons</taxon>
        <taxon>Gunneridae</taxon>
        <taxon>Pentapetalae</taxon>
        <taxon>rosids</taxon>
        <taxon>malvids</taxon>
        <taxon>Malvales</taxon>
        <taxon>Malvaceae</taxon>
        <taxon>Malvoideae</taxon>
        <taxon>Gossypium</taxon>
    </lineage>
</organism>
<dbReference type="AlphaFoldDB" id="A0A7J8PAE1"/>